<dbReference type="PANTHER" id="PTHR47505:SF1">
    <property type="entry name" value="DNA UTILIZATION PROTEIN YHGH"/>
    <property type="match status" value="1"/>
</dbReference>
<name>A0A562NUN1_9RHOB</name>
<dbReference type="InterPro" id="IPR029057">
    <property type="entry name" value="PRTase-like"/>
</dbReference>
<evidence type="ECO:0000259" key="3">
    <source>
        <dbReference type="Pfam" id="PF18912"/>
    </source>
</evidence>
<evidence type="ECO:0000259" key="2">
    <source>
        <dbReference type="Pfam" id="PF00156"/>
    </source>
</evidence>
<organism evidence="4 5">
    <name type="scientific">Paracoccus sulfuroxidans</name>
    <dbReference type="NCBI Taxonomy" id="384678"/>
    <lineage>
        <taxon>Bacteria</taxon>
        <taxon>Pseudomonadati</taxon>
        <taxon>Pseudomonadota</taxon>
        <taxon>Alphaproteobacteria</taxon>
        <taxon>Rhodobacterales</taxon>
        <taxon>Paracoccaceae</taxon>
        <taxon>Paracoccus</taxon>
    </lineage>
</organism>
<accession>A0A562NUN1</accession>
<dbReference type="Pfam" id="PF18912">
    <property type="entry name" value="DZR_2"/>
    <property type="match status" value="1"/>
</dbReference>
<dbReference type="Proteomes" id="UP000316225">
    <property type="component" value="Unassembled WGS sequence"/>
</dbReference>
<feature type="domain" description="Double zinc ribbon" evidence="3">
    <location>
        <begin position="4"/>
        <end position="64"/>
    </location>
</feature>
<dbReference type="EMBL" id="VLKU01000003">
    <property type="protein sequence ID" value="TWI35908.1"/>
    <property type="molecule type" value="Genomic_DNA"/>
</dbReference>
<protein>
    <submittedName>
        <fullName evidence="4">Putative amidophosphoribosyltransferase</fullName>
    </submittedName>
</protein>
<comment type="similarity">
    <text evidence="1">Belongs to the ComF/GntX family.</text>
</comment>
<dbReference type="OrthoDB" id="9779910at2"/>
<dbReference type="AlphaFoldDB" id="A0A562NUN1"/>
<keyword evidence="4" id="KW-0328">Glycosyltransferase</keyword>
<keyword evidence="4" id="KW-0808">Transferase</keyword>
<reference evidence="4 5" key="1">
    <citation type="journal article" date="2015" name="Stand. Genomic Sci.">
        <title>Genomic Encyclopedia of Bacterial and Archaeal Type Strains, Phase III: the genomes of soil and plant-associated and newly described type strains.</title>
        <authorList>
            <person name="Whitman W.B."/>
            <person name="Woyke T."/>
            <person name="Klenk H.P."/>
            <person name="Zhou Y."/>
            <person name="Lilburn T.G."/>
            <person name="Beck B.J."/>
            <person name="De Vos P."/>
            <person name="Vandamme P."/>
            <person name="Eisen J.A."/>
            <person name="Garrity G."/>
            <person name="Hugenholtz P."/>
            <person name="Kyrpides N.C."/>
        </authorList>
    </citation>
    <scope>NUCLEOTIDE SEQUENCE [LARGE SCALE GENOMIC DNA]</scope>
    <source>
        <strain evidence="4 5">CGMCC 1.5364</strain>
    </source>
</reference>
<comment type="caution">
    <text evidence="4">The sequence shown here is derived from an EMBL/GenBank/DDBJ whole genome shotgun (WGS) entry which is preliminary data.</text>
</comment>
<dbReference type="CDD" id="cd06223">
    <property type="entry name" value="PRTases_typeI"/>
    <property type="match status" value="1"/>
</dbReference>
<keyword evidence="5" id="KW-1185">Reference proteome</keyword>
<gene>
    <name evidence="4" type="ORF">IQ24_01266</name>
</gene>
<dbReference type="InterPro" id="IPR000836">
    <property type="entry name" value="PRTase_dom"/>
</dbReference>
<dbReference type="Gene3D" id="3.40.50.2020">
    <property type="match status" value="1"/>
</dbReference>
<evidence type="ECO:0000256" key="1">
    <source>
        <dbReference type="ARBA" id="ARBA00008007"/>
    </source>
</evidence>
<dbReference type="PANTHER" id="PTHR47505">
    <property type="entry name" value="DNA UTILIZATION PROTEIN YHGH"/>
    <property type="match status" value="1"/>
</dbReference>
<dbReference type="InterPro" id="IPR051910">
    <property type="entry name" value="ComF/GntX_DNA_util-trans"/>
</dbReference>
<feature type="domain" description="Phosphoribosyltransferase" evidence="2">
    <location>
        <begin position="180"/>
        <end position="233"/>
    </location>
</feature>
<dbReference type="Pfam" id="PF00156">
    <property type="entry name" value="Pribosyltran"/>
    <property type="match status" value="1"/>
</dbReference>
<dbReference type="InterPro" id="IPR044005">
    <property type="entry name" value="DZR_2"/>
</dbReference>
<evidence type="ECO:0000313" key="5">
    <source>
        <dbReference type="Proteomes" id="UP000316225"/>
    </source>
</evidence>
<dbReference type="GO" id="GO:0016757">
    <property type="term" value="F:glycosyltransferase activity"/>
    <property type="evidence" value="ECO:0007669"/>
    <property type="project" value="UniProtKB-KW"/>
</dbReference>
<evidence type="ECO:0000313" key="4">
    <source>
        <dbReference type="EMBL" id="TWI35908.1"/>
    </source>
</evidence>
<proteinExistence type="inferred from homology"/>
<dbReference type="SUPFAM" id="SSF53271">
    <property type="entry name" value="PRTase-like"/>
    <property type="match status" value="1"/>
</dbReference>
<dbReference type="RefSeq" id="WP_145396965.1">
    <property type="nucleotide sequence ID" value="NZ_VLKU01000003.1"/>
</dbReference>
<sequence length="238" mass="25266">MKGALRLFFPPQCLGCAEPVVEEGALCGTCWQDTEFINAHSCAQCGVPLPPGEDAGPVHCDDCLAIPRPWQDGRAVLVYRGTGRKLAMMLKHGDRLDLVPALGVWLARVGESLIKPGMVVTPVPIHPRRLMMRKFNQAAMLSRRVALTHGLVHAPDLLRRARYTPSQGQADFAARALNQQGSITLRAGALQAIAGKPVLLVDDVMASGATLAVATEALVAAGAGQVSVLVLARAVKDT</sequence>